<dbReference type="EMBL" id="QYRP01000002">
    <property type="protein sequence ID" value="RJS46798.1"/>
    <property type="molecule type" value="Genomic_DNA"/>
</dbReference>
<dbReference type="GO" id="GO:0003677">
    <property type="term" value="F:DNA binding"/>
    <property type="evidence" value="ECO:0007669"/>
    <property type="project" value="UniProtKB-KW"/>
</dbReference>
<dbReference type="InterPro" id="IPR002577">
    <property type="entry name" value="HTH_HxlR"/>
</dbReference>
<dbReference type="OrthoDB" id="9792527at2"/>
<evidence type="ECO:0000256" key="2">
    <source>
        <dbReference type="ARBA" id="ARBA00023125"/>
    </source>
</evidence>
<dbReference type="Gene3D" id="1.10.10.10">
    <property type="entry name" value="Winged helix-like DNA-binding domain superfamily/Winged helix DNA-binding domain"/>
    <property type="match status" value="1"/>
</dbReference>
<dbReference type="InterPro" id="IPR036388">
    <property type="entry name" value="WH-like_DNA-bd_sf"/>
</dbReference>
<dbReference type="AlphaFoldDB" id="A0A3A5HAC0"/>
<sequence>MNVFKRSWDLDIVAAGSLGVCRFDDFQRTLGISRKVLSERLKWLTGAGILERRKYQNAPDRYEYLLTEKGRGLLPVLAAMKQWEERWGQ</sequence>
<keyword evidence="6" id="KW-1185">Reference proteome</keyword>
<reference evidence="6" key="1">
    <citation type="submission" date="2018-09" db="EMBL/GenBank/DDBJ databases">
        <authorList>
            <person name="Zhu H."/>
        </authorList>
    </citation>
    <scope>NUCLEOTIDE SEQUENCE [LARGE SCALE GENOMIC DNA]</scope>
    <source>
        <strain evidence="6">K1W22B-1</strain>
    </source>
</reference>
<organism evidence="5 6">
    <name type="scientific">Nocardioides cavernaquae</name>
    <dbReference type="NCBI Taxonomy" id="2321396"/>
    <lineage>
        <taxon>Bacteria</taxon>
        <taxon>Bacillati</taxon>
        <taxon>Actinomycetota</taxon>
        <taxon>Actinomycetes</taxon>
        <taxon>Propionibacteriales</taxon>
        <taxon>Nocardioidaceae</taxon>
        <taxon>Nocardioides</taxon>
    </lineage>
</organism>
<dbReference type="InterPro" id="IPR036390">
    <property type="entry name" value="WH_DNA-bd_sf"/>
</dbReference>
<dbReference type="PROSITE" id="PS51118">
    <property type="entry name" value="HTH_HXLR"/>
    <property type="match status" value="1"/>
</dbReference>
<feature type="domain" description="HTH hxlR-type" evidence="4">
    <location>
        <begin position="1"/>
        <end position="89"/>
    </location>
</feature>
<dbReference type="Proteomes" id="UP000276542">
    <property type="component" value="Unassembled WGS sequence"/>
</dbReference>
<dbReference type="PANTHER" id="PTHR33204">
    <property type="entry name" value="TRANSCRIPTIONAL REGULATOR, MARR FAMILY"/>
    <property type="match status" value="1"/>
</dbReference>
<evidence type="ECO:0000259" key="4">
    <source>
        <dbReference type="PROSITE" id="PS51118"/>
    </source>
</evidence>
<dbReference type="PANTHER" id="PTHR33204:SF18">
    <property type="entry name" value="TRANSCRIPTIONAL REGULATORY PROTEIN"/>
    <property type="match status" value="1"/>
</dbReference>
<comment type="caution">
    <text evidence="5">The sequence shown here is derived from an EMBL/GenBank/DDBJ whole genome shotgun (WGS) entry which is preliminary data.</text>
</comment>
<keyword evidence="3" id="KW-0804">Transcription</keyword>
<gene>
    <name evidence="5" type="ORF">D4739_11615</name>
</gene>
<accession>A0A3A5HAC0</accession>
<dbReference type="RefSeq" id="WP_120060769.1">
    <property type="nucleotide sequence ID" value="NZ_QYRP01000002.1"/>
</dbReference>
<protein>
    <submittedName>
        <fullName evidence="5">Transcriptional regulator</fullName>
    </submittedName>
</protein>
<evidence type="ECO:0000256" key="3">
    <source>
        <dbReference type="ARBA" id="ARBA00023163"/>
    </source>
</evidence>
<keyword evidence="1" id="KW-0805">Transcription regulation</keyword>
<evidence type="ECO:0000313" key="6">
    <source>
        <dbReference type="Proteomes" id="UP000276542"/>
    </source>
</evidence>
<name>A0A3A5HAC0_9ACTN</name>
<evidence type="ECO:0000256" key="1">
    <source>
        <dbReference type="ARBA" id="ARBA00023015"/>
    </source>
</evidence>
<dbReference type="Pfam" id="PF01638">
    <property type="entry name" value="HxlR"/>
    <property type="match status" value="1"/>
</dbReference>
<evidence type="ECO:0000313" key="5">
    <source>
        <dbReference type="EMBL" id="RJS46798.1"/>
    </source>
</evidence>
<proteinExistence type="predicted"/>
<dbReference type="SUPFAM" id="SSF46785">
    <property type="entry name" value="Winged helix' DNA-binding domain"/>
    <property type="match status" value="1"/>
</dbReference>
<keyword evidence="2" id="KW-0238">DNA-binding</keyword>